<dbReference type="FunFam" id="1.10.10.10:FF:000079">
    <property type="entry name" value="GntR family transcriptional regulator"/>
    <property type="match status" value="1"/>
</dbReference>
<name>A0A160T2G0_9CHLR</name>
<evidence type="ECO:0000256" key="1">
    <source>
        <dbReference type="ARBA" id="ARBA00023015"/>
    </source>
</evidence>
<dbReference type="InterPro" id="IPR050679">
    <property type="entry name" value="Bact_HTH_transcr_reg"/>
</dbReference>
<protein>
    <submittedName>
        <fullName evidence="5">Phophonate C-P lyase system transcriptional regulator PhnF, GntR family</fullName>
    </submittedName>
</protein>
<keyword evidence="5" id="KW-0456">Lyase</keyword>
<dbReference type="Pfam" id="PF07702">
    <property type="entry name" value="UTRA"/>
    <property type="match status" value="1"/>
</dbReference>
<dbReference type="Gene3D" id="3.40.1410.10">
    <property type="entry name" value="Chorismate lyase-like"/>
    <property type="match status" value="1"/>
</dbReference>
<reference evidence="5" key="1">
    <citation type="submission" date="2016-01" db="EMBL/GenBank/DDBJ databases">
        <authorList>
            <person name="Mcilroy J.S."/>
            <person name="Karst M S."/>
            <person name="Albertsen M."/>
        </authorList>
    </citation>
    <scope>NUCLEOTIDE SEQUENCE</scope>
    <source>
        <strain evidence="5">Cfx-K</strain>
    </source>
</reference>
<dbReference type="GO" id="GO:0016829">
    <property type="term" value="F:lyase activity"/>
    <property type="evidence" value="ECO:0007669"/>
    <property type="project" value="UniProtKB-KW"/>
</dbReference>
<dbReference type="KEGG" id="pbf:CFX0092_A2238"/>
<dbReference type="SMART" id="SM00866">
    <property type="entry name" value="UTRA"/>
    <property type="match status" value="1"/>
</dbReference>
<evidence type="ECO:0000256" key="3">
    <source>
        <dbReference type="ARBA" id="ARBA00023163"/>
    </source>
</evidence>
<dbReference type="Pfam" id="PF00392">
    <property type="entry name" value="GntR"/>
    <property type="match status" value="1"/>
</dbReference>
<dbReference type="GO" id="GO:0003700">
    <property type="term" value="F:DNA-binding transcription factor activity"/>
    <property type="evidence" value="ECO:0007669"/>
    <property type="project" value="InterPro"/>
</dbReference>
<keyword evidence="6" id="KW-1185">Reference proteome</keyword>
<organism evidence="5 6">
    <name type="scientific">Candidatus Promineifilum breve</name>
    <dbReference type="NCBI Taxonomy" id="1806508"/>
    <lineage>
        <taxon>Bacteria</taxon>
        <taxon>Bacillati</taxon>
        <taxon>Chloroflexota</taxon>
        <taxon>Ardenticatenia</taxon>
        <taxon>Candidatus Promineifilales</taxon>
        <taxon>Candidatus Promineifilaceae</taxon>
        <taxon>Candidatus Promineifilum</taxon>
    </lineage>
</organism>
<dbReference type="SUPFAM" id="SSF64288">
    <property type="entry name" value="Chorismate lyase-like"/>
    <property type="match status" value="1"/>
</dbReference>
<gene>
    <name evidence="5" type="ORF">CFX0092_A2238</name>
</gene>
<dbReference type="SUPFAM" id="SSF46785">
    <property type="entry name" value="Winged helix' DNA-binding domain"/>
    <property type="match status" value="1"/>
</dbReference>
<dbReference type="CDD" id="cd07377">
    <property type="entry name" value="WHTH_GntR"/>
    <property type="match status" value="1"/>
</dbReference>
<sequence length="243" mass="27614">MNAIVQDSQVSYYKQLYTILRRNIAHGVWKPGDRLPSEAELIETYGVSRITVRQAFDLLVHEGLVYRRRGSGTFVTIPTIQHGLNRITSFTEDMQRRGLHPETEVLFAGLRPATPEMAETLNILPGAELAVFERLRLADHEPMSLEISHLVHQLCPGVLAGDYGRTPLYEALQDNYGIRLTRAHQSIRAIAADKALAGRLRVPHGTPLFSIERVSYQQLGTPVEFLQLYHRGDRYVLYNELRN</sequence>
<dbReference type="GO" id="GO:0003677">
    <property type="term" value="F:DNA binding"/>
    <property type="evidence" value="ECO:0007669"/>
    <property type="project" value="UniProtKB-KW"/>
</dbReference>
<dbReference type="PROSITE" id="PS50949">
    <property type="entry name" value="HTH_GNTR"/>
    <property type="match status" value="1"/>
</dbReference>
<feature type="domain" description="HTH gntR-type" evidence="4">
    <location>
        <begin position="10"/>
        <end position="78"/>
    </location>
</feature>
<accession>A0A160T2G0</accession>
<dbReference type="PRINTS" id="PR00035">
    <property type="entry name" value="HTHGNTR"/>
</dbReference>
<dbReference type="InterPro" id="IPR028978">
    <property type="entry name" value="Chorismate_lyase_/UTRA_dom_sf"/>
</dbReference>
<evidence type="ECO:0000313" key="5">
    <source>
        <dbReference type="EMBL" id="CUS04116.2"/>
    </source>
</evidence>
<evidence type="ECO:0000259" key="4">
    <source>
        <dbReference type="PROSITE" id="PS50949"/>
    </source>
</evidence>
<keyword evidence="1" id="KW-0805">Transcription regulation</keyword>
<dbReference type="EMBL" id="LN890655">
    <property type="protein sequence ID" value="CUS04116.2"/>
    <property type="molecule type" value="Genomic_DNA"/>
</dbReference>
<dbReference type="InterPro" id="IPR000524">
    <property type="entry name" value="Tscrpt_reg_HTH_GntR"/>
</dbReference>
<dbReference type="PANTHER" id="PTHR44846:SF1">
    <property type="entry name" value="MANNOSYL-D-GLYCERATE TRANSPORT_METABOLISM SYSTEM REPRESSOR MNGR-RELATED"/>
    <property type="match status" value="1"/>
</dbReference>
<proteinExistence type="predicted"/>
<dbReference type="RefSeq" id="WP_162292478.1">
    <property type="nucleotide sequence ID" value="NZ_LN890655.1"/>
</dbReference>
<evidence type="ECO:0000313" key="6">
    <source>
        <dbReference type="Proteomes" id="UP000215027"/>
    </source>
</evidence>
<dbReference type="SMART" id="SM00345">
    <property type="entry name" value="HTH_GNTR"/>
    <property type="match status" value="1"/>
</dbReference>
<dbReference type="InterPro" id="IPR036388">
    <property type="entry name" value="WH-like_DNA-bd_sf"/>
</dbReference>
<dbReference type="InterPro" id="IPR011663">
    <property type="entry name" value="UTRA"/>
</dbReference>
<dbReference type="PANTHER" id="PTHR44846">
    <property type="entry name" value="MANNOSYL-D-GLYCERATE TRANSPORT/METABOLISM SYSTEM REPRESSOR MNGR-RELATED"/>
    <property type="match status" value="1"/>
</dbReference>
<dbReference type="AlphaFoldDB" id="A0A160T2G0"/>
<dbReference type="Gene3D" id="1.10.10.10">
    <property type="entry name" value="Winged helix-like DNA-binding domain superfamily/Winged helix DNA-binding domain"/>
    <property type="match status" value="1"/>
</dbReference>
<evidence type="ECO:0000256" key="2">
    <source>
        <dbReference type="ARBA" id="ARBA00023125"/>
    </source>
</evidence>
<dbReference type="InterPro" id="IPR036390">
    <property type="entry name" value="WH_DNA-bd_sf"/>
</dbReference>
<dbReference type="GO" id="GO:0045892">
    <property type="term" value="P:negative regulation of DNA-templated transcription"/>
    <property type="evidence" value="ECO:0007669"/>
    <property type="project" value="TreeGrafter"/>
</dbReference>
<keyword evidence="3" id="KW-0804">Transcription</keyword>
<keyword evidence="2" id="KW-0238">DNA-binding</keyword>
<dbReference type="Proteomes" id="UP000215027">
    <property type="component" value="Chromosome I"/>
</dbReference>